<evidence type="ECO:0000313" key="3">
    <source>
        <dbReference type="Proteomes" id="UP001054945"/>
    </source>
</evidence>
<dbReference type="Proteomes" id="UP001054945">
    <property type="component" value="Unassembled WGS sequence"/>
</dbReference>
<name>A0AAV4NB91_CAEEX</name>
<organism evidence="2 3">
    <name type="scientific">Caerostris extrusa</name>
    <name type="common">Bark spider</name>
    <name type="synonym">Caerostris bankana</name>
    <dbReference type="NCBI Taxonomy" id="172846"/>
    <lineage>
        <taxon>Eukaryota</taxon>
        <taxon>Metazoa</taxon>
        <taxon>Ecdysozoa</taxon>
        <taxon>Arthropoda</taxon>
        <taxon>Chelicerata</taxon>
        <taxon>Arachnida</taxon>
        <taxon>Araneae</taxon>
        <taxon>Araneomorphae</taxon>
        <taxon>Entelegynae</taxon>
        <taxon>Araneoidea</taxon>
        <taxon>Araneidae</taxon>
        <taxon>Caerostris</taxon>
    </lineage>
</organism>
<sequence>MQATVPPRRSDAEEDSWPGDAQLGSTSDPMKSTSKPLTTSWSSMASWKNEPTHMGTCPESSLDASSFPMMSSLIL</sequence>
<proteinExistence type="predicted"/>
<gene>
    <name evidence="2" type="ORF">CEXT_720461</name>
</gene>
<reference evidence="2 3" key="1">
    <citation type="submission" date="2021-06" db="EMBL/GenBank/DDBJ databases">
        <title>Caerostris extrusa draft genome.</title>
        <authorList>
            <person name="Kono N."/>
            <person name="Arakawa K."/>
        </authorList>
    </citation>
    <scope>NUCLEOTIDE SEQUENCE [LARGE SCALE GENOMIC DNA]</scope>
</reference>
<evidence type="ECO:0000256" key="1">
    <source>
        <dbReference type="SAM" id="MobiDB-lite"/>
    </source>
</evidence>
<evidence type="ECO:0000313" key="2">
    <source>
        <dbReference type="EMBL" id="GIX81619.1"/>
    </source>
</evidence>
<dbReference type="EMBL" id="BPLR01020693">
    <property type="protein sequence ID" value="GIX81619.1"/>
    <property type="molecule type" value="Genomic_DNA"/>
</dbReference>
<keyword evidence="3" id="KW-1185">Reference proteome</keyword>
<comment type="caution">
    <text evidence="2">The sequence shown here is derived from an EMBL/GenBank/DDBJ whole genome shotgun (WGS) entry which is preliminary data.</text>
</comment>
<protein>
    <submittedName>
        <fullName evidence="2">Uncharacterized protein</fullName>
    </submittedName>
</protein>
<feature type="region of interest" description="Disordered" evidence="1">
    <location>
        <begin position="1"/>
        <end position="75"/>
    </location>
</feature>
<accession>A0AAV4NB91</accession>
<dbReference type="AlphaFoldDB" id="A0AAV4NB91"/>
<feature type="compositionally biased region" description="Polar residues" evidence="1">
    <location>
        <begin position="23"/>
        <end position="46"/>
    </location>
</feature>